<dbReference type="RefSeq" id="WP_202870050.1">
    <property type="nucleotide sequence ID" value="NZ_SNWQ01000046.1"/>
</dbReference>
<evidence type="ECO:0000313" key="6">
    <source>
        <dbReference type="Proteomes" id="UP000295388"/>
    </source>
</evidence>
<evidence type="ECO:0000256" key="3">
    <source>
        <dbReference type="ARBA" id="ARBA00023295"/>
    </source>
</evidence>
<dbReference type="EC" id="3.2.1.22" evidence="4"/>
<evidence type="ECO:0000256" key="2">
    <source>
        <dbReference type="ARBA" id="ARBA00022801"/>
    </source>
</evidence>
<dbReference type="InterPro" id="IPR013785">
    <property type="entry name" value="Aldolase_TIM"/>
</dbReference>
<evidence type="ECO:0000256" key="1">
    <source>
        <dbReference type="ARBA" id="ARBA00009743"/>
    </source>
</evidence>
<dbReference type="GO" id="GO:0005975">
    <property type="term" value="P:carbohydrate metabolic process"/>
    <property type="evidence" value="ECO:0007669"/>
    <property type="project" value="InterPro"/>
</dbReference>
<dbReference type="Proteomes" id="UP000295388">
    <property type="component" value="Unassembled WGS sequence"/>
</dbReference>
<comment type="caution">
    <text evidence="5">The sequence shown here is derived from an EMBL/GenBank/DDBJ whole genome shotgun (WGS) entry which is preliminary data.</text>
</comment>
<accession>A0A4R6J2X5</accession>
<keyword evidence="3 4" id="KW-0326">Glycosidase</keyword>
<dbReference type="PANTHER" id="PTHR11452">
    <property type="entry name" value="ALPHA-GALACTOSIDASE/ALPHA-N-ACETYLGALACTOSAMINIDASE"/>
    <property type="match status" value="1"/>
</dbReference>
<dbReference type="Pfam" id="PF16499">
    <property type="entry name" value="Melibiase_2"/>
    <property type="match status" value="1"/>
</dbReference>
<dbReference type="InterPro" id="IPR002241">
    <property type="entry name" value="Glyco_hydro_27"/>
</dbReference>
<comment type="similarity">
    <text evidence="1 4">Belongs to the glycosyl hydrolase 27 family.</text>
</comment>
<dbReference type="AlphaFoldDB" id="A0A4R6J2X5"/>
<organism evidence="5 6">
    <name type="scientific">Kribbella caucasensis</name>
    <dbReference type="NCBI Taxonomy" id="2512215"/>
    <lineage>
        <taxon>Bacteria</taxon>
        <taxon>Bacillati</taxon>
        <taxon>Actinomycetota</taxon>
        <taxon>Actinomycetes</taxon>
        <taxon>Propionibacteriales</taxon>
        <taxon>Kribbellaceae</taxon>
        <taxon>Kribbella</taxon>
    </lineage>
</organism>
<evidence type="ECO:0000256" key="4">
    <source>
        <dbReference type="RuleBase" id="RU361168"/>
    </source>
</evidence>
<reference evidence="5 6" key="1">
    <citation type="submission" date="2019-03" db="EMBL/GenBank/DDBJ databases">
        <title>Genomic Encyclopedia of Type Strains, Phase III (KMG-III): the genomes of soil and plant-associated and newly described type strains.</title>
        <authorList>
            <person name="Whitman W."/>
        </authorList>
    </citation>
    <scope>NUCLEOTIDE SEQUENCE [LARGE SCALE GENOMIC DNA]</scope>
    <source>
        <strain evidence="5 6">VKM Ac-2527</strain>
    </source>
</reference>
<protein>
    <recommendedName>
        <fullName evidence="4">Alpha-galactosidase</fullName>
        <ecNumber evidence="4">3.2.1.22</ecNumber>
    </recommendedName>
    <alternativeName>
        <fullName evidence="4">Melibiase</fullName>
    </alternativeName>
</protein>
<comment type="catalytic activity">
    <reaction evidence="4">
        <text>Hydrolysis of terminal, non-reducing alpha-D-galactose residues in alpha-D-galactosides, including galactose oligosaccharides, galactomannans and galactolipids.</text>
        <dbReference type="EC" id="3.2.1.22"/>
    </reaction>
</comment>
<dbReference type="InterPro" id="IPR017853">
    <property type="entry name" value="GH"/>
</dbReference>
<evidence type="ECO:0000313" key="5">
    <source>
        <dbReference type="EMBL" id="TDO29654.1"/>
    </source>
</evidence>
<keyword evidence="6" id="KW-1185">Reference proteome</keyword>
<dbReference type="InterPro" id="IPR013780">
    <property type="entry name" value="Glyco_hydro_b"/>
</dbReference>
<dbReference type="SUPFAM" id="SSF51445">
    <property type="entry name" value="(Trans)glycosidases"/>
    <property type="match status" value="1"/>
</dbReference>
<dbReference type="CDD" id="cd14792">
    <property type="entry name" value="GH27"/>
    <property type="match status" value="1"/>
</dbReference>
<proteinExistence type="inferred from homology"/>
<dbReference type="EMBL" id="SNWQ01000046">
    <property type="protein sequence ID" value="TDO29654.1"/>
    <property type="molecule type" value="Genomic_DNA"/>
</dbReference>
<dbReference type="GO" id="GO:0004557">
    <property type="term" value="F:alpha-galactosidase activity"/>
    <property type="evidence" value="ECO:0007669"/>
    <property type="project" value="UniProtKB-EC"/>
</dbReference>
<keyword evidence="4" id="KW-1015">Disulfide bond</keyword>
<dbReference type="PRINTS" id="PR00740">
    <property type="entry name" value="GLHYDRLASE27"/>
</dbReference>
<dbReference type="PANTHER" id="PTHR11452:SF42">
    <property type="entry name" value="ALPHA-GALACTOSIDASE"/>
    <property type="match status" value="1"/>
</dbReference>
<sequence>MSPTTPSRPPMGWNSWDCYGSTVTELEVLANARFMADRLLPYGWDTVVIDINWYEPAARAHGYNDDPEVVLDDYGQLLPAPNRFPSAADGKGFGPLAAEIHELGLRFGVHMMRGIPRRAVERDLPIAGTTWTARDVADTANVCPWNPNNFGLNHDHPGAQAYYDEQIRLLAGWDVDFIKADDFLYPYQAREIEAYARAIERSGRPIELSLSPGRELSMANLPHLRENSSMWRISDDLWDRWDDLEAQFTRLARWAPHSGPDGWPDADMLPLGRIGIRAERGDDRLCRLTPAEQQTMMSLWAIARSPLMMGGDLPTSPEETIDLLTNPGVLELLAASKDNREVYRENDLIIWTATATAPHRPGARYAAVFWTGEEPRQLTIPARSIGARPSDTLTDLWSDKPAPLSGTEVTLDLDRHGSRLLRLTT</sequence>
<dbReference type="Gene3D" id="3.20.20.70">
    <property type="entry name" value="Aldolase class I"/>
    <property type="match status" value="1"/>
</dbReference>
<keyword evidence="2 4" id="KW-0378">Hydrolase</keyword>
<gene>
    <name evidence="5" type="ORF">EV643_14618</name>
</gene>
<name>A0A4R6J2X5_9ACTN</name>
<dbReference type="Gene3D" id="2.60.40.1180">
    <property type="entry name" value="Golgi alpha-mannosidase II"/>
    <property type="match status" value="1"/>
</dbReference>